<evidence type="ECO:0000256" key="1">
    <source>
        <dbReference type="ARBA" id="ARBA00004651"/>
    </source>
</evidence>
<dbReference type="AlphaFoldDB" id="A0A2T6AFL3"/>
<protein>
    <submittedName>
        <fullName evidence="7">O-antigen/teichoic acid export membrane protein</fullName>
    </submittedName>
</protein>
<evidence type="ECO:0000256" key="5">
    <source>
        <dbReference type="ARBA" id="ARBA00023136"/>
    </source>
</evidence>
<sequence length="411" mass="46711">MRFKSNVAVNFTISSIFKTISGMAISLIAIKVIGPEKLGLWQAALIIKPYIGFTQLGLTQGLGRQLPFYLGKNDQKKVKKYAASAQYVTILYTIFFLILAIFLSVFVASNAEEQLIYLTAGVFISTMFVDDFLSSTYRSSKSFADLSRVYIISSLFAFLLSPLIFYLEFSGYLIMLLIHSLASTILLVVYRPIRTKSKFFKKIYIENIKIGFPMLSLNYLRSLPDTYPKIFIVFFISTTALGLTAPANAALTAFSVLPAALAKYIMPTMTFDYAKSNDKIVIWNKIKKISYYLSIFGLAGLLSLIFIPYIIENYFPKYEEAVFITIIAVIIGFFRMYALIFQVFNTLKRYNEQFKVSVSRNLLYILIPGFLFYAAPKEKGLSYIFIGVLIAEFISTGITFYYVHKVTHDEK</sequence>
<name>A0A2T6AFL3_9FLAO</name>
<feature type="transmembrane region" description="Helical" evidence="6">
    <location>
        <begin position="84"/>
        <end position="109"/>
    </location>
</feature>
<comment type="caution">
    <text evidence="7">The sequence shown here is derived from an EMBL/GenBank/DDBJ whole genome shotgun (WGS) entry which is preliminary data.</text>
</comment>
<reference evidence="7 8" key="1">
    <citation type="submission" date="2018-04" db="EMBL/GenBank/DDBJ databases">
        <title>Genomic Encyclopedia of Archaeal and Bacterial Type Strains, Phase II (KMG-II): from individual species to whole genera.</title>
        <authorList>
            <person name="Goeker M."/>
        </authorList>
    </citation>
    <scope>NUCLEOTIDE SEQUENCE [LARGE SCALE GENOMIC DNA]</scope>
    <source>
        <strain evidence="7 8">DSM 23082</strain>
    </source>
</reference>
<feature type="transmembrane region" description="Helical" evidence="6">
    <location>
        <begin position="149"/>
        <end position="167"/>
    </location>
</feature>
<evidence type="ECO:0000256" key="3">
    <source>
        <dbReference type="ARBA" id="ARBA00022692"/>
    </source>
</evidence>
<keyword evidence="5 6" id="KW-0472">Membrane</keyword>
<feature type="transmembrane region" description="Helical" evidence="6">
    <location>
        <begin position="356"/>
        <end position="375"/>
    </location>
</feature>
<feature type="transmembrane region" description="Helical" evidence="6">
    <location>
        <begin position="173"/>
        <end position="191"/>
    </location>
</feature>
<keyword evidence="8" id="KW-1185">Reference proteome</keyword>
<feature type="transmembrane region" description="Helical" evidence="6">
    <location>
        <begin position="40"/>
        <end position="63"/>
    </location>
</feature>
<dbReference type="EMBL" id="QBKQ01000003">
    <property type="protein sequence ID" value="PTX42610.1"/>
    <property type="molecule type" value="Genomic_DNA"/>
</dbReference>
<keyword evidence="3 6" id="KW-0812">Transmembrane</keyword>
<feature type="transmembrane region" description="Helical" evidence="6">
    <location>
        <begin position="289"/>
        <end position="311"/>
    </location>
</feature>
<dbReference type="PANTHER" id="PTHR30250">
    <property type="entry name" value="PST FAMILY PREDICTED COLANIC ACID TRANSPORTER"/>
    <property type="match status" value="1"/>
</dbReference>
<feature type="transmembrane region" description="Helical" evidence="6">
    <location>
        <begin position="7"/>
        <end position="34"/>
    </location>
</feature>
<keyword evidence="2" id="KW-1003">Cell membrane</keyword>
<gene>
    <name evidence="7" type="ORF">C8P64_3040</name>
</gene>
<evidence type="ECO:0000313" key="8">
    <source>
        <dbReference type="Proteomes" id="UP000244174"/>
    </source>
</evidence>
<comment type="subcellular location">
    <subcellularLocation>
        <location evidence="1">Cell membrane</location>
        <topology evidence="1">Multi-pass membrane protein</topology>
    </subcellularLocation>
</comment>
<feature type="transmembrane region" description="Helical" evidence="6">
    <location>
        <begin position="381"/>
        <end position="403"/>
    </location>
</feature>
<evidence type="ECO:0000256" key="4">
    <source>
        <dbReference type="ARBA" id="ARBA00022989"/>
    </source>
</evidence>
<dbReference type="Proteomes" id="UP000244174">
    <property type="component" value="Unassembled WGS sequence"/>
</dbReference>
<feature type="transmembrane region" description="Helical" evidence="6">
    <location>
        <begin position="232"/>
        <end position="261"/>
    </location>
</feature>
<dbReference type="InterPro" id="IPR050833">
    <property type="entry name" value="Poly_Biosynth_Transport"/>
</dbReference>
<evidence type="ECO:0000256" key="2">
    <source>
        <dbReference type="ARBA" id="ARBA00022475"/>
    </source>
</evidence>
<evidence type="ECO:0000256" key="6">
    <source>
        <dbReference type="SAM" id="Phobius"/>
    </source>
</evidence>
<accession>A0A2T6AFL3</accession>
<evidence type="ECO:0000313" key="7">
    <source>
        <dbReference type="EMBL" id="PTX42610.1"/>
    </source>
</evidence>
<feature type="transmembrane region" description="Helical" evidence="6">
    <location>
        <begin position="323"/>
        <end position="344"/>
    </location>
</feature>
<organism evidence="7 8">
    <name type="scientific">Christiangramia gaetbulicola</name>
    <dbReference type="NCBI Taxonomy" id="703340"/>
    <lineage>
        <taxon>Bacteria</taxon>
        <taxon>Pseudomonadati</taxon>
        <taxon>Bacteroidota</taxon>
        <taxon>Flavobacteriia</taxon>
        <taxon>Flavobacteriales</taxon>
        <taxon>Flavobacteriaceae</taxon>
        <taxon>Christiangramia</taxon>
    </lineage>
</organism>
<feature type="transmembrane region" description="Helical" evidence="6">
    <location>
        <begin position="203"/>
        <end position="220"/>
    </location>
</feature>
<proteinExistence type="predicted"/>
<feature type="transmembrane region" description="Helical" evidence="6">
    <location>
        <begin position="115"/>
        <end position="137"/>
    </location>
</feature>
<dbReference type="PANTHER" id="PTHR30250:SF11">
    <property type="entry name" value="O-ANTIGEN TRANSPORTER-RELATED"/>
    <property type="match status" value="1"/>
</dbReference>
<keyword evidence="4 6" id="KW-1133">Transmembrane helix</keyword>
<dbReference type="GO" id="GO:0005886">
    <property type="term" value="C:plasma membrane"/>
    <property type="evidence" value="ECO:0007669"/>
    <property type="project" value="UniProtKB-SubCell"/>
</dbReference>